<evidence type="ECO:0008006" key="3">
    <source>
        <dbReference type="Google" id="ProtNLM"/>
    </source>
</evidence>
<name>A0A843TV52_COLES</name>
<dbReference type="EMBL" id="NMUH01000188">
    <property type="protein sequence ID" value="MQL74026.1"/>
    <property type="molecule type" value="Genomic_DNA"/>
</dbReference>
<dbReference type="AlphaFoldDB" id="A0A843TV52"/>
<comment type="caution">
    <text evidence="1">The sequence shown here is derived from an EMBL/GenBank/DDBJ whole genome shotgun (WGS) entry which is preliminary data.</text>
</comment>
<evidence type="ECO:0000313" key="1">
    <source>
        <dbReference type="EMBL" id="MQL74026.1"/>
    </source>
</evidence>
<organism evidence="1 2">
    <name type="scientific">Colocasia esculenta</name>
    <name type="common">Wild taro</name>
    <name type="synonym">Arum esculentum</name>
    <dbReference type="NCBI Taxonomy" id="4460"/>
    <lineage>
        <taxon>Eukaryota</taxon>
        <taxon>Viridiplantae</taxon>
        <taxon>Streptophyta</taxon>
        <taxon>Embryophyta</taxon>
        <taxon>Tracheophyta</taxon>
        <taxon>Spermatophyta</taxon>
        <taxon>Magnoliopsida</taxon>
        <taxon>Liliopsida</taxon>
        <taxon>Araceae</taxon>
        <taxon>Aroideae</taxon>
        <taxon>Colocasieae</taxon>
        <taxon>Colocasia</taxon>
    </lineage>
</organism>
<accession>A0A843TV52</accession>
<proteinExistence type="predicted"/>
<sequence>MRRTPFFPSVNNVPGRAFNISFLEEIILGWEGEDLFKFGTTIIPFTADDVALILGVPSVGRDVPISDPVQKYVLHSQFSNTQKFDRECIKNLIHGIIKSNKTDDVANIVRLWILLLLSTFLALRTNFTCPPQMLHCLDDLNRVKDFAWADGFQKLILNKMDDAHEAAKNKICGVKTLAKLNNKSDLQGKSFIYGCSAALCVWLLELTRLQRPIHKIVFPHILRWEAPKKRKVQVRAENLKAEQILVNLIPHSKEE</sequence>
<dbReference type="PANTHER" id="PTHR34835:SF81">
    <property type="entry name" value="OS06G0475900 PROTEIN"/>
    <property type="match status" value="1"/>
</dbReference>
<reference evidence="1" key="1">
    <citation type="submission" date="2017-07" db="EMBL/GenBank/DDBJ databases">
        <title>Taro Niue Genome Assembly and Annotation.</title>
        <authorList>
            <person name="Atibalentja N."/>
            <person name="Keating K."/>
            <person name="Fields C.J."/>
        </authorList>
    </citation>
    <scope>NUCLEOTIDE SEQUENCE</scope>
    <source>
        <strain evidence="1">Niue_2</strain>
        <tissue evidence="1">Leaf</tissue>
    </source>
</reference>
<protein>
    <recommendedName>
        <fullName evidence="3">Aminotransferase-like plant mobile domain-containing protein</fullName>
    </recommendedName>
</protein>
<dbReference type="OrthoDB" id="1704153at2759"/>
<evidence type="ECO:0000313" key="2">
    <source>
        <dbReference type="Proteomes" id="UP000652761"/>
    </source>
</evidence>
<keyword evidence="2" id="KW-1185">Reference proteome</keyword>
<gene>
    <name evidence="1" type="ORF">Taro_006382</name>
</gene>
<dbReference type="PANTHER" id="PTHR34835">
    <property type="entry name" value="OS07G0283600 PROTEIN-RELATED"/>
    <property type="match status" value="1"/>
</dbReference>
<dbReference type="Proteomes" id="UP000652761">
    <property type="component" value="Unassembled WGS sequence"/>
</dbReference>